<dbReference type="EMBL" id="CP006720">
    <property type="protein sequence ID" value="AHI57408.1"/>
    <property type="molecule type" value="Genomic_DNA"/>
</dbReference>
<dbReference type="RefSeq" id="WP_025316867.1">
    <property type="nucleotide sequence ID" value="NZ_CP006720.1"/>
</dbReference>
<dbReference type="KEGG" id="smia:P344_00150"/>
<feature type="transmembrane region" description="Helical" evidence="1">
    <location>
        <begin position="108"/>
        <end position="129"/>
    </location>
</feature>
<dbReference type="PATRIC" id="fig|838561.3.peg.29"/>
<evidence type="ECO:0000313" key="2">
    <source>
        <dbReference type="EMBL" id="AHI57408.1"/>
    </source>
</evidence>
<feature type="transmembrane region" description="Helical" evidence="1">
    <location>
        <begin position="41"/>
        <end position="61"/>
    </location>
</feature>
<evidence type="ECO:0000256" key="1">
    <source>
        <dbReference type="SAM" id="Phobius"/>
    </source>
</evidence>
<dbReference type="STRING" id="838561.P344_00150"/>
<keyword evidence="3" id="KW-1185">Reference proteome</keyword>
<reference evidence="2 3" key="1">
    <citation type="submission" date="2013-09" db="EMBL/GenBank/DDBJ databases">
        <title>Complete genome sequence of Spiroplasma mirum suckling mouse cataract agent.</title>
        <authorList>
            <person name="Landry C.A."/>
            <person name="Bastian F.O."/>
            <person name="Thune R.L."/>
        </authorList>
    </citation>
    <scope>NUCLEOTIDE SEQUENCE [LARGE SCALE GENOMIC DNA]</scope>
    <source>
        <strain evidence="2 3">SMCA</strain>
    </source>
</reference>
<keyword evidence="1" id="KW-1133">Transmembrane helix</keyword>
<name>W6AJB9_9MOLU</name>
<dbReference type="OrthoDB" id="9954156at2"/>
<keyword evidence="1" id="KW-0472">Membrane</keyword>
<dbReference type="HOGENOM" id="CLU_1045488_0_0_14"/>
<dbReference type="Proteomes" id="UP000019260">
    <property type="component" value="Chromosome"/>
</dbReference>
<accession>W6AJB9</accession>
<protein>
    <submittedName>
        <fullName evidence="2">Uncharacterized protein</fullName>
    </submittedName>
</protein>
<gene>
    <name evidence="2" type="ORF">P344_00150</name>
</gene>
<keyword evidence="1" id="KW-0812">Transmembrane</keyword>
<dbReference type="AlphaFoldDB" id="W6AJB9"/>
<evidence type="ECO:0000313" key="3">
    <source>
        <dbReference type="Proteomes" id="UP000019260"/>
    </source>
</evidence>
<organism evidence="2 3">
    <name type="scientific">Spiroplasma mirum ATCC 29335</name>
    <dbReference type="NCBI Taxonomy" id="838561"/>
    <lineage>
        <taxon>Bacteria</taxon>
        <taxon>Bacillati</taxon>
        <taxon>Mycoplasmatota</taxon>
        <taxon>Mollicutes</taxon>
        <taxon>Entomoplasmatales</taxon>
        <taxon>Spiroplasmataceae</taxon>
        <taxon>Spiroplasma</taxon>
    </lineage>
</organism>
<feature type="transmembrane region" description="Helical" evidence="1">
    <location>
        <begin position="6"/>
        <end position="29"/>
    </location>
</feature>
<feature type="transmembrane region" description="Helical" evidence="1">
    <location>
        <begin position="149"/>
        <end position="177"/>
    </location>
</feature>
<sequence length="266" mass="31869">MAIFNYSLFIALFCLFAIITLSLKTRWLIYRKPFNYHQHLFIYLNFFFFILIYTLMSFFHYKNFNDVKISTYYISYLYILYLFLPVWICLMLGVFCKNNLLIKMAKTTMILFLISVLTPVIFLIHYSLILNQLTTLILLSVLSNILKSYLYIFLLVLNYLVLKGLVLTLLCCLLNLIKLKNNYKDWLEIFIIKWQQEALALLKTIYTFELLFSYFKNLRLIKNYKTMTEDPTLAVDYDNYDDKAKMTFSIKALKIFINGWKQSLNN</sequence>
<proteinExistence type="predicted"/>
<feature type="transmembrane region" description="Helical" evidence="1">
    <location>
        <begin position="73"/>
        <end position="96"/>
    </location>
</feature>